<dbReference type="GO" id="GO:0055085">
    <property type="term" value="P:transmembrane transport"/>
    <property type="evidence" value="ECO:0007669"/>
    <property type="project" value="InterPro"/>
</dbReference>
<dbReference type="Proteomes" id="UP000250369">
    <property type="component" value="Unassembled WGS sequence"/>
</dbReference>
<evidence type="ECO:0000256" key="7">
    <source>
        <dbReference type="RuleBase" id="RU363032"/>
    </source>
</evidence>
<feature type="transmembrane region" description="Helical" evidence="7">
    <location>
        <begin position="182"/>
        <end position="204"/>
    </location>
</feature>
<evidence type="ECO:0000256" key="4">
    <source>
        <dbReference type="ARBA" id="ARBA00022692"/>
    </source>
</evidence>
<feature type="transmembrane region" description="Helical" evidence="7">
    <location>
        <begin position="12"/>
        <end position="32"/>
    </location>
</feature>
<keyword evidence="2 7" id="KW-0813">Transport</keyword>
<evidence type="ECO:0000313" key="10">
    <source>
        <dbReference type="Proteomes" id="UP000250369"/>
    </source>
</evidence>
<evidence type="ECO:0000256" key="6">
    <source>
        <dbReference type="ARBA" id="ARBA00023136"/>
    </source>
</evidence>
<gene>
    <name evidence="9" type="ORF">DQG23_21725</name>
</gene>
<accession>A0A329MHJ8</accession>
<feature type="transmembrane region" description="Helical" evidence="7">
    <location>
        <begin position="73"/>
        <end position="93"/>
    </location>
</feature>
<dbReference type="GO" id="GO:0005886">
    <property type="term" value="C:plasma membrane"/>
    <property type="evidence" value="ECO:0007669"/>
    <property type="project" value="UniProtKB-SubCell"/>
</dbReference>
<evidence type="ECO:0000313" key="9">
    <source>
        <dbReference type="EMBL" id="RAV19162.1"/>
    </source>
</evidence>
<dbReference type="InterPro" id="IPR000515">
    <property type="entry name" value="MetI-like"/>
</dbReference>
<keyword evidence="10" id="KW-1185">Reference proteome</keyword>
<dbReference type="EMBL" id="QMFB01000013">
    <property type="protein sequence ID" value="RAV19162.1"/>
    <property type="molecule type" value="Genomic_DNA"/>
</dbReference>
<organism evidence="9 10">
    <name type="scientific">Paenibacillus contaminans</name>
    <dbReference type="NCBI Taxonomy" id="450362"/>
    <lineage>
        <taxon>Bacteria</taxon>
        <taxon>Bacillati</taxon>
        <taxon>Bacillota</taxon>
        <taxon>Bacilli</taxon>
        <taxon>Bacillales</taxon>
        <taxon>Paenibacillaceae</taxon>
        <taxon>Paenibacillus</taxon>
    </lineage>
</organism>
<feature type="transmembrane region" description="Helical" evidence="7">
    <location>
        <begin position="242"/>
        <end position="263"/>
    </location>
</feature>
<dbReference type="OrthoDB" id="187395at2"/>
<dbReference type="RefSeq" id="WP_113032981.1">
    <property type="nucleotide sequence ID" value="NZ_QMFB01000013.1"/>
</dbReference>
<evidence type="ECO:0000256" key="1">
    <source>
        <dbReference type="ARBA" id="ARBA00004651"/>
    </source>
</evidence>
<comment type="caution">
    <text evidence="9">The sequence shown here is derived from an EMBL/GenBank/DDBJ whole genome shotgun (WGS) entry which is preliminary data.</text>
</comment>
<reference evidence="9 10" key="1">
    <citation type="journal article" date="2009" name="Int. J. Syst. Evol. Microbiol.">
        <title>Paenibacillus contaminans sp. nov., isolated from a contaminated laboratory plate.</title>
        <authorList>
            <person name="Chou J.H."/>
            <person name="Lee J.H."/>
            <person name="Lin M.C."/>
            <person name="Chang P.S."/>
            <person name="Arun A.B."/>
            <person name="Young C.C."/>
            <person name="Chen W.M."/>
        </authorList>
    </citation>
    <scope>NUCLEOTIDE SEQUENCE [LARGE SCALE GENOMIC DNA]</scope>
    <source>
        <strain evidence="9 10">CKOBP-6</strain>
    </source>
</reference>
<dbReference type="SUPFAM" id="SSF161098">
    <property type="entry name" value="MetI-like"/>
    <property type="match status" value="1"/>
</dbReference>
<name>A0A329MHJ8_9BACL</name>
<dbReference type="CDD" id="cd06261">
    <property type="entry name" value="TM_PBP2"/>
    <property type="match status" value="1"/>
</dbReference>
<keyword evidence="5 7" id="KW-1133">Transmembrane helix</keyword>
<evidence type="ECO:0000256" key="3">
    <source>
        <dbReference type="ARBA" id="ARBA00022475"/>
    </source>
</evidence>
<keyword evidence="3" id="KW-1003">Cell membrane</keyword>
<keyword evidence="4 7" id="KW-0812">Transmembrane</keyword>
<dbReference type="Gene3D" id="1.10.3720.10">
    <property type="entry name" value="MetI-like"/>
    <property type="match status" value="1"/>
</dbReference>
<evidence type="ECO:0000259" key="8">
    <source>
        <dbReference type="PROSITE" id="PS50928"/>
    </source>
</evidence>
<feature type="domain" description="ABC transmembrane type-1" evidence="8">
    <location>
        <begin position="70"/>
        <end position="263"/>
    </location>
</feature>
<evidence type="ECO:0000256" key="5">
    <source>
        <dbReference type="ARBA" id="ARBA00022989"/>
    </source>
</evidence>
<protein>
    <submittedName>
        <fullName evidence="9">Carbohydrate ABC transporter permease</fullName>
    </submittedName>
</protein>
<feature type="transmembrane region" description="Helical" evidence="7">
    <location>
        <begin position="105"/>
        <end position="128"/>
    </location>
</feature>
<dbReference type="PANTHER" id="PTHR43744">
    <property type="entry name" value="ABC TRANSPORTER PERMEASE PROTEIN MG189-RELATED-RELATED"/>
    <property type="match status" value="1"/>
</dbReference>
<comment type="subcellular location">
    <subcellularLocation>
        <location evidence="1 7">Cell membrane</location>
        <topology evidence="1 7">Multi-pass membrane protein</topology>
    </subcellularLocation>
</comment>
<sequence length="278" mass="31690">MSERRTAVDLIWWLILIGFSISILFPLIWILYQSLKTNREFFQDVWQLPEVWKWLNYAKAWDKFHVGTAVLNTVYYVGLSLIISLTLTSLNAYALTRIQFKGRKLIWGVIMLSLFLPGLTALIPQYVLMRELNLTNSLTGLVILDSFGESAFYLLLLGGFMQSLPKELEEGAFMDGASLYRVFLQIIVPLSMPGIVTVAIFKFLELYNNFLGPFIYLSDQSKYTMAVNMYHANSTMQYSADWVTLFAGVLITMAPSVLCYIWFQRSIMEGATLGAVKG</sequence>
<feature type="transmembrane region" description="Helical" evidence="7">
    <location>
        <begin position="140"/>
        <end position="161"/>
    </location>
</feature>
<keyword evidence="6 7" id="KW-0472">Membrane</keyword>
<dbReference type="AlphaFoldDB" id="A0A329MHJ8"/>
<dbReference type="PANTHER" id="PTHR43744:SF3">
    <property type="entry name" value="LACTOSE TRANSPORT SYSTEM PERMEASE PROTEIN LACG"/>
    <property type="match status" value="1"/>
</dbReference>
<proteinExistence type="inferred from homology"/>
<dbReference type="PROSITE" id="PS50928">
    <property type="entry name" value="ABC_TM1"/>
    <property type="match status" value="1"/>
</dbReference>
<comment type="similarity">
    <text evidence="7">Belongs to the binding-protein-dependent transport system permease family.</text>
</comment>
<dbReference type="InterPro" id="IPR035906">
    <property type="entry name" value="MetI-like_sf"/>
</dbReference>
<evidence type="ECO:0000256" key="2">
    <source>
        <dbReference type="ARBA" id="ARBA00022448"/>
    </source>
</evidence>
<dbReference type="Pfam" id="PF00528">
    <property type="entry name" value="BPD_transp_1"/>
    <property type="match status" value="1"/>
</dbReference>